<proteinExistence type="predicted"/>
<evidence type="ECO:0000313" key="3">
    <source>
        <dbReference type="EMBL" id="QIH77415.1"/>
    </source>
</evidence>
<dbReference type="EMBL" id="BK011995">
    <property type="protein sequence ID" value="DAC81095.1"/>
    <property type="molecule type" value="Genomic_DNA"/>
</dbReference>
<dbReference type="Proteomes" id="UP000501122">
    <property type="component" value="Chromosome"/>
</dbReference>
<reference evidence="1" key="1">
    <citation type="journal article" date="2020" name="Antimicrob. Agents Chemother.">
        <title>The Novel Macrolide Resistance Genes mef(D), msr(F), and msr(H) Are Present on Resistance Islands in Macrococcus canis, Macrococcus caseolyticus, and Staphylococcus aureus.</title>
        <authorList>
            <person name="Schwendener S."/>
            <person name="Dona V."/>
            <person name="Perreten V."/>
        </authorList>
    </citation>
    <scope>NUCLEOTIDE SEQUENCE</scope>
    <source>
        <strain evidence="1">KM0218</strain>
    </source>
</reference>
<protein>
    <submittedName>
        <fullName evidence="2">Uncharacterized protein</fullName>
    </submittedName>
</protein>
<reference evidence="2" key="2">
    <citation type="journal article" date="2020" name="Antimicrob. Agents Chemother.">
        <title>The novel macrolide resistance genes mef(D), msr(F) and msr(H) are present on resistance islands in Macrococcus canis, Macrococcus caseolyticus and Staphylococcus aureus.</title>
        <authorList>
            <person name="Schwendener S."/>
            <person name="Dona V."/>
            <person name="Perreten V."/>
        </authorList>
    </citation>
    <scope>NUCLEOTIDE SEQUENCE</scope>
    <source>
        <strain evidence="2">Epi0076A</strain>
    </source>
</reference>
<organism evidence="2">
    <name type="scientific">Macrococcoides canis</name>
    <dbReference type="NCBI Taxonomy" id="1855823"/>
    <lineage>
        <taxon>Bacteria</taxon>
        <taxon>Bacillati</taxon>
        <taxon>Bacillota</taxon>
        <taxon>Bacilli</taxon>
        <taxon>Bacillales</taxon>
        <taxon>Staphylococcaceae</taxon>
        <taxon>Macrococcoides</taxon>
    </lineage>
</organism>
<evidence type="ECO:0000313" key="1">
    <source>
        <dbReference type="EMBL" id="DAC81095.1"/>
    </source>
</evidence>
<sequence length="48" mass="5524">MIIKYKKLFSDINPESFASEYGAEIIEAYLKIVKEYYDDTIKKADAAS</sequence>
<evidence type="ECO:0000313" key="2">
    <source>
        <dbReference type="EMBL" id="QHW12340.1"/>
    </source>
</evidence>
<gene>
    <name evidence="2" type="ORF">0076A_00055</name>
    <name evidence="3" type="ORF">GTN30_01880</name>
</gene>
<dbReference type="AlphaFoldDB" id="A0A6G5ZZC2"/>
<dbReference type="EMBL" id="CP047363">
    <property type="protein sequence ID" value="QIH77415.1"/>
    <property type="molecule type" value="Genomic_DNA"/>
</dbReference>
<dbReference type="RefSeq" id="WP_158290653.1">
    <property type="nucleotide sequence ID" value="NZ_CP035309.1"/>
</dbReference>
<dbReference type="EMBL" id="MN728681">
    <property type="protein sequence ID" value="QHW12340.1"/>
    <property type="molecule type" value="Genomic_DNA"/>
</dbReference>
<accession>A0A6G5ZZC2</accession>
<name>A0A6G5ZZC2_9STAP</name>